<evidence type="ECO:0000256" key="4">
    <source>
        <dbReference type="ARBA" id="ARBA00022692"/>
    </source>
</evidence>
<feature type="region of interest" description="Disordered" evidence="7">
    <location>
        <begin position="564"/>
        <end position="584"/>
    </location>
</feature>
<feature type="transmembrane region" description="Helical" evidence="8">
    <location>
        <begin position="72"/>
        <end position="99"/>
    </location>
</feature>
<keyword evidence="5 8" id="KW-1133">Transmembrane helix</keyword>
<accession>A0A370CHQ7</accession>
<dbReference type="PANTHER" id="PTHR37937:SF1">
    <property type="entry name" value="CONJUGATIVE TRANSFER: DNA TRANSPORT"/>
    <property type="match status" value="1"/>
</dbReference>
<feature type="transmembrane region" description="Helical" evidence="8">
    <location>
        <begin position="158"/>
        <end position="176"/>
    </location>
</feature>
<dbReference type="CDD" id="cd01127">
    <property type="entry name" value="TrwB_TraG_TraD_VirD4"/>
    <property type="match status" value="2"/>
</dbReference>
<comment type="subcellular location">
    <subcellularLocation>
        <location evidence="1">Cell membrane</location>
        <topology evidence="1">Multi-pass membrane protein</topology>
    </subcellularLocation>
</comment>
<dbReference type="InterPro" id="IPR003688">
    <property type="entry name" value="TraG/VirD4"/>
</dbReference>
<evidence type="ECO:0000313" key="10">
    <source>
        <dbReference type="Proteomes" id="UP000226429"/>
    </source>
</evidence>
<dbReference type="Gene3D" id="3.40.50.300">
    <property type="entry name" value="P-loop containing nucleotide triphosphate hydrolases"/>
    <property type="match status" value="1"/>
</dbReference>
<dbReference type="AlphaFoldDB" id="A0A370CHQ7"/>
<proteinExistence type="inferred from homology"/>
<evidence type="ECO:0000256" key="6">
    <source>
        <dbReference type="ARBA" id="ARBA00023136"/>
    </source>
</evidence>
<dbReference type="PANTHER" id="PTHR37937">
    <property type="entry name" value="CONJUGATIVE TRANSFER: DNA TRANSPORT"/>
    <property type="match status" value="1"/>
</dbReference>
<evidence type="ECO:0000256" key="5">
    <source>
        <dbReference type="ARBA" id="ARBA00022989"/>
    </source>
</evidence>
<dbReference type="Proteomes" id="UP000226429">
    <property type="component" value="Unassembled WGS sequence"/>
</dbReference>
<feature type="transmembrane region" description="Helical" evidence="8">
    <location>
        <begin position="36"/>
        <end position="60"/>
    </location>
</feature>
<dbReference type="SUPFAM" id="SSF52540">
    <property type="entry name" value="P-loop containing nucleoside triphosphate hydrolases"/>
    <property type="match status" value="1"/>
</dbReference>
<gene>
    <name evidence="9" type="ORF">CFE62_006790</name>
</gene>
<comment type="similarity">
    <text evidence="2">Belongs to the VirD4/TraG family.</text>
</comment>
<protein>
    <recommendedName>
        <fullName evidence="11">Type IV secretory system conjugative DNA transfer family protein</fullName>
    </recommendedName>
</protein>
<evidence type="ECO:0008006" key="11">
    <source>
        <dbReference type="Google" id="ProtNLM"/>
    </source>
</evidence>
<reference evidence="9 10" key="1">
    <citation type="journal article" date="2017" name="Int. J. Syst. Evol. Microbiol.">
        <title>Aquarickettsiella crustaci n. gen. n. sp. (Gammaproteobacteria: Legionellales: Coxiellaceae); a bacterial pathogen of the freshwater crustacean: Gammarus fossarum (Malacostraca: Amphipoda).</title>
        <authorList>
            <person name="Bojko J."/>
            <person name="Dunn A.M."/>
            <person name="Stebbing P.D."/>
            <person name="Van Aerle R."/>
            <person name="Bacela-Spychalska K."/>
            <person name="Bean T.P."/>
            <person name="Stentiford G.D."/>
        </authorList>
    </citation>
    <scope>NUCLEOTIDE SEQUENCE [LARGE SCALE GENOMIC DNA]</scope>
    <source>
        <strain evidence="9">RA15029</strain>
    </source>
</reference>
<evidence type="ECO:0000313" key="9">
    <source>
        <dbReference type="EMBL" id="RDH39867.1"/>
    </source>
</evidence>
<keyword evidence="4 8" id="KW-0812">Transmembrane</keyword>
<feature type="transmembrane region" description="Helical" evidence="8">
    <location>
        <begin position="111"/>
        <end position="132"/>
    </location>
</feature>
<keyword evidence="10" id="KW-1185">Reference proteome</keyword>
<name>A0A370CHQ7_9COXI</name>
<keyword evidence="3" id="KW-1003">Cell membrane</keyword>
<dbReference type="InterPro" id="IPR051539">
    <property type="entry name" value="T4SS-coupling_protein"/>
</dbReference>
<sequence length="633" mass="72232">MDAISKVCITNMDNYPMLDVFFMKFQRLKKNYRFRLLNVTLILLIGLILSNQLLLCLLGLPNTAWPWSFIEVLRHGFILPTLIAFTVVYMPMSACFLWLEGGIKRAIAQQMLFYGSSFLLLSVLGLAFFIYWEAINLQPYPWFIISLFLRLPEKSTDHLILCLLASYSLLFIVLIGKCFSAKTKAKQVFGRAHFATAFEIQKAGLFTDQGIILGKAYGKTLRLAGFEGVLVVAPTGSGKTTAIAIPNLLEWTGSGVFNDLKGELFRLTGSYRQNKLDNKCFLWAPADIHKSTSCYNPFFYVSDHPDCRIRDLQLIAETLIPATKLGDGFWYQSSRELFLTLSLYLLETKGKARLSEIHDLSKQESFFAWLANEVIVHEEFSKSLKQNAFALLGADEKTQKNILKDFHARMGLFNDPLVGYATRGNDFDFRELRKKKMSIYIQIPDGDKERLSPILTLFWAQLIHVISSHEPQADEPYGVLALMDEFGNMARINKLKEGLSFLRSYRMRCLIIVQYLAQIYSVYGRYDAKGFLNSKVKVAFALNDREDAKFFSEVMGTQTVKVSSSSVNTSHGDHPGSRSENINFQSRPLMTPDEIMQLSDKKAIILMEARNPIKADKYYWFKDFNYRYLLGGT</sequence>
<dbReference type="GO" id="GO:0005886">
    <property type="term" value="C:plasma membrane"/>
    <property type="evidence" value="ECO:0007669"/>
    <property type="project" value="UniProtKB-SubCell"/>
</dbReference>
<evidence type="ECO:0000256" key="2">
    <source>
        <dbReference type="ARBA" id="ARBA00008806"/>
    </source>
</evidence>
<dbReference type="EMBL" id="NMOS02000031">
    <property type="protein sequence ID" value="RDH39867.1"/>
    <property type="molecule type" value="Genomic_DNA"/>
</dbReference>
<evidence type="ECO:0000256" key="1">
    <source>
        <dbReference type="ARBA" id="ARBA00004651"/>
    </source>
</evidence>
<comment type="caution">
    <text evidence="9">The sequence shown here is derived from an EMBL/GenBank/DDBJ whole genome shotgun (WGS) entry which is preliminary data.</text>
</comment>
<evidence type="ECO:0000256" key="7">
    <source>
        <dbReference type="SAM" id="MobiDB-lite"/>
    </source>
</evidence>
<keyword evidence="6 8" id="KW-0472">Membrane</keyword>
<evidence type="ECO:0000256" key="3">
    <source>
        <dbReference type="ARBA" id="ARBA00022475"/>
    </source>
</evidence>
<dbReference type="InterPro" id="IPR027417">
    <property type="entry name" value="P-loop_NTPase"/>
</dbReference>
<evidence type="ECO:0000256" key="8">
    <source>
        <dbReference type="SAM" id="Phobius"/>
    </source>
</evidence>
<reference evidence="9 10" key="2">
    <citation type="journal article" date="2018" name="J. Invertebr. Pathol.">
        <title>'Candidatus Aquirickettsiella gammari' (Gammaproteobacteria: Legionellales: Coxiellaceae): A bacterial pathogen of the freshwater crustacean Gammarus fossarum (Malacostraca: Amphipoda).</title>
        <authorList>
            <person name="Bojko J."/>
            <person name="Dunn A.M."/>
            <person name="Stebbing P.D."/>
            <person name="van Aerle R."/>
            <person name="Bacela-Spychalska K."/>
            <person name="Bean T.P."/>
            <person name="Urrutia A."/>
            <person name="Stentiford G.D."/>
        </authorList>
    </citation>
    <scope>NUCLEOTIDE SEQUENCE [LARGE SCALE GENOMIC DNA]</scope>
    <source>
        <strain evidence="9">RA15029</strain>
    </source>
</reference>
<dbReference type="Pfam" id="PF02534">
    <property type="entry name" value="T4SS-DNA_transf"/>
    <property type="match status" value="1"/>
</dbReference>
<organism evidence="9 10">
    <name type="scientific">Candidatus Aquirickettsiella gammari</name>
    <dbReference type="NCBI Taxonomy" id="2016198"/>
    <lineage>
        <taxon>Bacteria</taxon>
        <taxon>Pseudomonadati</taxon>
        <taxon>Pseudomonadota</taxon>
        <taxon>Gammaproteobacteria</taxon>
        <taxon>Legionellales</taxon>
        <taxon>Coxiellaceae</taxon>
        <taxon>Candidatus Aquirickettsiella</taxon>
    </lineage>
</organism>